<keyword evidence="2" id="KW-1185">Reference proteome</keyword>
<dbReference type="EMBL" id="JBHSSW010000001">
    <property type="protein sequence ID" value="MFC6196579.1"/>
    <property type="molecule type" value="Genomic_DNA"/>
</dbReference>
<dbReference type="Proteomes" id="UP001596303">
    <property type="component" value="Unassembled WGS sequence"/>
</dbReference>
<reference evidence="2" key="1">
    <citation type="journal article" date="2019" name="Int. J. Syst. Evol. Microbiol.">
        <title>The Global Catalogue of Microorganisms (GCM) 10K type strain sequencing project: providing services to taxonomists for standard genome sequencing and annotation.</title>
        <authorList>
            <consortium name="The Broad Institute Genomics Platform"/>
            <consortium name="The Broad Institute Genome Sequencing Center for Infectious Disease"/>
            <person name="Wu L."/>
            <person name="Ma J."/>
        </authorList>
    </citation>
    <scope>NUCLEOTIDE SEQUENCE [LARGE SCALE GENOMIC DNA]</scope>
    <source>
        <strain evidence="2">CGMCC-1.15741</strain>
    </source>
</reference>
<evidence type="ECO:0000313" key="2">
    <source>
        <dbReference type="Proteomes" id="UP001596303"/>
    </source>
</evidence>
<dbReference type="RefSeq" id="WP_377374158.1">
    <property type="nucleotide sequence ID" value="NZ_JBHSSW010000001.1"/>
</dbReference>
<accession>A0ABW1S5Q6</accession>
<gene>
    <name evidence="1" type="ORF">ACFQDM_00740</name>
</gene>
<protein>
    <submittedName>
        <fullName evidence="1">Gene transfer agent family protein</fullName>
    </submittedName>
</protein>
<comment type="caution">
    <text evidence="1">The sequence shown here is derived from an EMBL/GenBank/DDBJ whole genome shotgun (WGS) entry which is preliminary data.</text>
</comment>
<dbReference type="Pfam" id="PF11836">
    <property type="entry name" value="Phage_TAC_11"/>
    <property type="match status" value="1"/>
</dbReference>
<dbReference type="InterPro" id="IPR021791">
    <property type="entry name" value="Phage_TAC_11"/>
</dbReference>
<organism evidence="1 2">
    <name type="scientific">Ponticaulis profundi</name>
    <dbReference type="NCBI Taxonomy" id="2665222"/>
    <lineage>
        <taxon>Bacteria</taxon>
        <taxon>Pseudomonadati</taxon>
        <taxon>Pseudomonadota</taxon>
        <taxon>Alphaproteobacteria</taxon>
        <taxon>Hyphomonadales</taxon>
        <taxon>Hyphomonadaceae</taxon>
        <taxon>Ponticaulis</taxon>
    </lineage>
</organism>
<sequence length="99" mass="10669">MNPQRGEAAIMIDGEMRKLCLTLGALAEIEAALGCDTLKDLSLRLKSVSARDLMKLLKALLRGGGERNLAGEIETHCIHPKDAMAAILACFRGANFDET</sequence>
<proteinExistence type="predicted"/>
<evidence type="ECO:0000313" key="1">
    <source>
        <dbReference type="EMBL" id="MFC6196579.1"/>
    </source>
</evidence>
<name>A0ABW1S5Q6_9PROT</name>